<evidence type="ECO:0000259" key="2">
    <source>
        <dbReference type="Pfam" id="PF00534"/>
    </source>
</evidence>
<proteinExistence type="predicted"/>
<accession>A0A7W9YL71</accession>
<dbReference type="CDD" id="cd03801">
    <property type="entry name" value="GT4_PimA-like"/>
    <property type="match status" value="1"/>
</dbReference>
<dbReference type="Pfam" id="PF00534">
    <property type="entry name" value="Glycos_transf_1"/>
    <property type="match status" value="1"/>
</dbReference>
<dbReference type="Gene3D" id="3.40.50.2000">
    <property type="entry name" value="Glycogen Phosphorylase B"/>
    <property type="match status" value="2"/>
</dbReference>
<sequence>MPTFVLPGGVDDPATPSGGNVFDRRVHRELARRGRPVREAAIPGAWPEPDAAARARLEQVLDAVPDGGTVLLDGLVACGVPDVIVPRSPRLRLAVLVHLPLADETGLSAERAAALDGAERDTLRAASAVIATSPRAVRGLVERHGLDARRIFTVEPGTDGAPLAPGTDGGRRLLCVASVTPRKGHDILVPALAEVGDLRWECLCVGPAAPESAYARRVRGQVARSGLEARIHFAGPLGGAALGDAYAGSDVLVLPSRAETFGMVVTEALARGTPVIASAVGALPDTLGQPAGGAVPGLLVPPNDVRALAGALRSWLVDGDLRARLRSAARRRRDRLRPWADTARDMAAVLDRIPGPTDLRARCEDAR</sequence>
<dbReference type="Proteomes" id="UP000546642">
    <property type="component" value="Unassembled WGS sequence"/>
</dbReference>
<protein>
    <submittedName>
        <fullName evidence="3">Glycosyltransferase involved in cell wall biosynthesis</fullName>
    </submittedName>
</protein>
<comment type="caution">
    <text evidence="3">The sequence shown here is derived from an EMBL/GenBank/DDBJ whole genome shotgun (WGS) entry which is preliminary data.</text>
</comment>
<dbReference type="PANTHER" id="PTHR46401">
    <property type="entry name" value="GLYCOSYLTRANSFERASE WBBK-RELATED"/>
    <property type="match status" value="1"/>
</dbReference>
<evidence type="ECO:0000313" key="3">
    <source>
        <dbReference type="EMBL" id="MBB6174030.1"/>
    </source>
</evidence>
<dbReference type="InterPro" id="IPR001296">
    <property type="entry name" value="Glyco_trans_1"/>
</dbReference>
<dbReference type="EMBL" id="JACHDS010000001">
    <property type="protein sequence ID" value="MBB6174030.1"/>
    <property type="molecule type" value="Genomic_DNA"/>
</dbReference>
<feature type="domain" description="Glycosyl transferase family 1" evidence="2">
    <location>
        <begin position="171"/>
        <end position="332"/>
    </location>
</feature>
<reference evidence="3 4" key="1">
    <citation type="submission" date="2020-08" db="EMBL/GenBank/DDBJ databases">
        <title>Sequencing the genomes of 1000 actinobacteria strains.</title>
        <authorList>
            <person name="Klenk H.-P."/>
        </authorList>
    </citation>
    <scope>NUCLEOTIDE SEQUENCE [LARGE SCALE GENOMIC DNA]</scope>
    <source>
        <strain evidence="3 4">DSM 46659</strain>
    </source>
</reference>
<dbReference type="PANTHER" id="PTHR46401:SF2">
    <property type="entry name" value="GLYCOSYLTRANSFERASE WBBK-RELATED"/>
    <property type="match status" value="1"/>
</dbReference>
<gene>
    <name evidence="3" type="ORF">HNR23_004090</name>
</gene>
<evidence type="ECO:0000256" key="1">
    <source>
        <dbReference type="ARBA" id="ARBA00022679"/>
    </source>
</evidence>
<evidence type="ECO:0000313" key="4">
    <source>
        <dbReference type="Proteomes" id="UP000546642"/>
    </source>
</evidence>
<organism evidence="3 4">
    <name type="scientific">Nocardiopsis mwathae</name>
    <dbReference type="NCBI Taxonomy" id="1472723"/>
    <lineage>
        <taxon>Bacteria</taxon>
        <taxon>Bacillati</taxon>
        <taxon>Actinomycetota</taxon>
        <taxon>Actinomycetes</taxon>
        <taxon>Streptosporangiales</taxon>
        <taxon>Nocardiopsidaceae</taxon>
        <taxon>Nocardiopsis</taxon>
    </lineage>
</organism>
<name>A0A7W9YL71_9ACTN</name>
<keyword evidence="1 3" id="KW-0808">Transferase</keyword>
<dbReference type="GO" id="GO:0009103">
    <property type="term" value="P:lipopolysaccharide biosynthetic process"/>
    <property type="evidence" value="ECO:0007669"/>
    <property type="project" value="TreeGrafter"/>
</dbReference>
<dbReference type="SUPFAM" id="SSF53756">
    <property type="entry name" value="UDP-Glycosyltransferase/glycogen phosphorylase"/>
    <property type="match status" value="1"/>
</dbReference>
<dbReference type="GO" id="GO:0016757">
    <property type="term" value="F:glycosyltransferase activity"/>
    <property type="evidence" value="ECO:0007669"/>
    <property type="project" value="InterPro"/>
</dbReference>
<keyword evidence="4" id="KW-1185">Reference proteome</keyword>
<dbReference type="AlphaFoldDB" id="A0A7W9YL71"/>